<protein>
    <submittedName>
        <fullName evidence="1">Uncharacterized protein</fullName>
    </submittedName>
</protein>
<name>A0A921DZJ7_9STAP</name>
<dbReference type="EMBL" id="DYYI01000110">
    <property type="protein sequence ID" value="HJE20618.1"/>
    <property type="molecule type" value="Genomic_DNA"/>
</dbReference>
<reference evidence="1" key="2">
    <citation type="submission" date="2021-09" db="EMBL/GenBank/DDBJ databases">
        <authorList>
            <person name="Gilroy R."/>
        </authorList>
    </citation>
    <scope>NUCLEOTIDE SEQUENCE</scope>
    <source>
        <strain evidence="1">6019</strain>
    </source>
</reference>
<sequence length="51" mass="5858">MAAFKIPCQFRAEKDFELAAFEILCQFKGEKYFELAAYIFIATSDKKSGLK</sequence>
<dbReference type="AlphaFoldDB" id="A0A921DZJ7"/>
<evidence type="ECO:0000313" key="2">
    <source>
        <dbReference type="Proteomes" id="UP000763505"/>
    </source>
</evidence>
<gene>
    <name evidence="1" type="ORF">K8V35_09715</name>
</gene>
<comment type="caution">
    <text evidence="1">The sequence shown here is derived from an EMBL/GenBank/DDBJ whole genome shotgun (WGS) entry which is preliminary data.</text>
</comment>
<reference evidence="1" key="1">
    <citation type="journal article" date="2021" name="PeerJ">
        <title>Extensive microbial diversity within the chicken gut microbiome revealed by metagenomics and culture.</title>
        <authorList>
            <person name="Gilroy R."/>
            <person name="Ravi A."/>
            <person name="Getino M."/>
            <person name="Pursley I."/>
            <person name="Horton D.L."/>
            <person name="Alikhan N.F."/>
            <person name="Baker D."/>
            <person name="Gharbi K."/>
            <person name="Hall N."/>
            <person name="Watson M."/>
            <person name="Adriaenssens E.M."/>
            <person name="Foster-Nyarko E."/>
            <person name="Jarju S."/>
            <person name="Secka A."/>
            <person name="Antonio M."/>
            <person name="Oren A."/>
            <person name="Chaudhuri R.R."/>
            <person name="La Ragione R."/>
            <person name="Hildebrand F."/>
            <person name="Pallen M.J."/>
        </authorList>
    </citation>
    <scope>NUCLEOTIDE SEQUENCE</scope>
    <source>
        <strain evidence="1">6019</strain>
    </source>
</reference>
<proteinExistence type="predicted"/>
<evidence type="ECO:0000313" key="1">
    <source>
        <dbReference type="EMBL" id="HJE20618.1"/>
    </source>
</evidence>
<organism evidence="1 2">
    <name type="scientific">Aliicoccus persicus</name>
    <dbReference type="NCBI Taxonomy" id="930138"/>
    <lineage>
        <taxon>Bacteria</taxon>
        <taxon>Bacillati</taxon>
        <taxon>Bacillota</taxon>
        <taxon>Bacilli</taxon>
        <taxon>Bacillales</taxon>
        <taxon>Staphylococcaceae</taxon>
        <taxon>Aliicoccus</taxon>
    </lineage>
</organism>
<dbReference type="Proteomes" id="UP000763505">
    <property type="component" value="Unassembled WGS sequence"/>
</dbReference>
<accession>A0A921DZJ7</accession>